<dbReference type="EMBL" id="CM047745">
    <property type="protein sequence ID" value="KAJ0025385.1"/>
    <property type="molecule type" value="Genomic_DNA"/>
</dbReference>
<proteinExistence type="predicted"/>
<dbReference type="Proteomes" id="UP001163603">
    <property type="component" value="Chromosome 10"/>
</dbReference>
<evidence type="ECO:0000313" key="1">
    <source>
        <dbReference type="EMBL" id="KAJ0025385.1"/>
    </source>
</evidence>
<keyword evidence="2" id="KW-1185">Reference proteome</keyword>
<name>A0ACC0XVF8_9ROSI</name>
<comment type="caution">
    <text evidence="1">The sequence shown here is derived from an EMBL/GenBank/DDBJ whole genome shotgun (WGS) entry which is preliminary data.</text>
</comment>
<gene>
    <name evidence="1" type="ORF">Pint_06739</name>
</gene>
<protein>
    <submittedName>
        <fullName evidence="1">Uncharacterized protein</fullName>
    </submittedName>
</protein>
<reference evidence="2" key="1">
    <citation type="journal article" date="2023" name="G3 (Bethesda)">
        <title>Genome assembly and association tests identify interacting loci associated with vigor, precocity, and sex in interspecific pistachio rootstocks.</title>
        <authorList>
            <person name="Palmer W."/>
            <person name="Jacygrad E."/>
            <person name="Sagayaradj S."/>
            <person name="Cavanaugh K."/>
            <person name="Han R."/>
            <person name="Bertier L."/>
            <person name="Beede B."/>
            <person name="Kafkas S."/>
            <person name="Golino D."/>
            <person name="Preece J."/>
            <person name="Michelmore R."/>
        </authorList>
    </citation>
    <scope>NUCLEOTIDE SEQUENCE [LARGE SCALE GENOMIC DNA]</scope>
</reference>
<evidence type="ECO:0000313" key="2">
    <source>
        <dbReference type="Proteomes" id="UP001163603"/>
    </source>
</evidence>
<organism evidence="1 2">
    <name type="scientific">Pistacia integerrima</name>
    <dbReference type="NCBI Taxonomy" id="434235"/>
    <lineage>
        <taxon>Eukaryota</taxon>
        <taxon>Viridiplantae</taxon>
        <taxon>Streptophyta</taxon>
        <taxon>Embryophyta</taxon>
        <taxon>Tracheophyta</taxon>
        <taxon>Spermatophyta</taxon>
        <taxon>Magnoliopsida</taxon>
        <taxon>eudicotyledons</taxon>
        <taxon>Gunneridae</taxon>
        <taxon>Pentapetalae</taxon>
        <taxon>rosids</taxon>
        <taxon>malvids</taxon>
        <taxon>Sapindales</taxon>
        <taxon>Anacardiaceae</taxon>
        <taxon>Pistacia</taxon>
    </lineage>
</organism>
<sequence length="133" mass="15256">MVDNEIFSICRLDQMKDLNTLGPVRRFLVICRFYRHQKERPWEFFKLQFSKSVAKAANFSCASSVSNCQALPAELADNKKLQNLDLGKKFITRRSLLEDIAENPTFDGEHKMVDETLRLKLVDGCIGRAINMG</sequence>
<accession>A0ACC0XVF8</accession>